<evidence type="ECO:0000313" key="1">
    <source>
        <dbReference type="EMBL" id="KGD66250.1"/>
    </source>
</evidence>
<accession>A0A095UUP5</accession>
<name>A0A095UUP5_9GAMM</name>
<dbReference type="Pfam" id="PF06080">
    <property type="entry name" value="DUF938"/>
    <property type="match status" value="1"/>
</dbReference>
<evidence type="ECO:0000313" key="2">
    <source>
        <dbReference type="Proteomes" id="UP000029444"/>
    </source>
</evidence>
<dbReference type="AlphaFoldDB" id="A0A095UUP5"/>
<dbReference type="STRING" id="1177154.Y5S_00722"/>
<evidence type="ECO:0008006" key="3">
    <source>
        <dbReference type="Google" id="ProtNLM"/>
    </source>
</evidence>
<protein>
    <recommendedName>
        <fullName evidence="3">Methylase</fullName>
    </recommendedName>
</protein>
<dbReference type="PANTHER" id="PTHR20974:SF0">
    <property type="entry name" value="UPF0585 PROTEIN CG18661"/>
    <property type="match status" value="1"/>
</dbReference>
<dbReference type="Gene3D" id="3.40.50.150">
    <property type="entry name" value="Vaccinia Virus protein VP39"/>
    <property type="match status" value="1"/>
</dbReference>
<dbReference type="InterPro" id="IPR029063">
    <property type="entry name" value="SAM-dependent_MTases_sf"/>
</dbReference>
<dbReference type="PANTHER" id="PTHR20974">
    <property type="entry name" value="UPF0585 PROTEIN CG18661"/>
    <property type="match status" value="1"/>
</dbReference>
<dbReference type="SUPFAM" id="SSF53335">
    <property type="entry name" value="S-adenosyl-L-methionine-dependent methyltransferases"/>
    <property type="match status" value="1"/>
</dbReference>
<dbReference type="OrthoDB" id="5563826at2"/>
<dbReference type="PATRIC" id="fig|1177154.3.peg.727"/>
<gene>
    <name evidence="1" type="ORF">Y5S_00722</name>
</gene>
<keyword evidence="2" id="KW-1185">Reference proteome</keyword>
<reference evidence="1 2" key="1">
    <citation type="submission" date="2012-09" db="EMBL/GenBank/DDBJ databases">
        <title>Genome Sequence of alkane-degrading Bacterium Alcanivorax sp. 19-m-6.</title>
        <authorList>
            <person name="Lai Q."/>
            <person name="Shao Z."/>
        </authorList>
    </citation>
    <scope>NUCLEOTIDE SEQUENCE [LARGE SCALE GENOMIC DNA]</scope>
    <source>
        <strain evidence="1 2">19-m-6</strain>
    </source>
</reference>
<dbReference type="eggNOG" id="COG0500">
    <property type="taxonomic scope" value="Bacteria"/>
</dbReference>
<dbReference type="Proteomes" id="UP000029444">
    <property type="component" value="Unassembled WGS sequence"/>
</dbReference>
<comment type="caution">
    <text evidence="1">The sequence shown here is derived from an EMBL/GenBank/DDBJ whole genome shotgun (WGS) entry which is preliminary data.</text>
</comment>
<proteinExistence type="predicted"/>
<sequence>MTGERPFSQACENNKGPILAVLQQHCQVGGTLLEIGAGTGQHAAWLSAQLPHLNWQPSDVADNLPGVRQWLQEPESRALPPLELDVSGRWPDQQFDYLYTANTLHIMSREEVVRFITAGCEHLKDKGCFVVYGPFKVAGHFTSGSNARFDEWLKDIDPQRGIRDQEWIEELFSRQQRKLVAEYDLPANNKVLVFG</sequence>
<dbReference type="InterPro" id="IPR010342">
    <property type="entry name" value="DUF938"/>
</dbReference>
<dbReference type="RefSeq" id="WP_035230460.1">
    <property type="nucleotide sequence ID" value="NZ_ARXV01000002.1"/>
</dbReference>
<dbReference type="EMBL" id="ARXV01000002">
    <property type="protein sequence ID" value="KGD66250.1"/>
    <property type="molecule type" value="Genomic_DNA"/>
</dbReference>
<organism evidence="1 2">
    <name type="scientific">Alcanivorax nanhaiticus</name>
    <dbReference type="NCBI Taxonomy" id="1177154"/>
    <lineage>
        <taxon>Bacteria</taxon>
        <taxon>Pseudomonadati</taxon>
        <taxon>Pseudomonadota</taxon>
        <taxon>Gammaproteobacteria</taxon>
        <taxon>Oceanospirillales</taxon>
        <taxon>Alcanivoracaceae</taxon>
        <taxon>Alcanivorax</taxon>
    </lineage>
</organism>